<evidence type="ECO:0000313" key="3">
    <source>
        <dbReference type="Proteomes" id="UP000198775"/>
    </source>
</evidence>
<dbReference type="Proteomes" id="UP000198775">
    <property type="component" value="Unassembled WGS sequence"/>
</dbReference>
<gene>
    <name evidence="2" type="ORF">SAMN05216388_102918</name>
</gene>
<protein>
    <submittedName>
        <fullName evidence="2">Uncharacterized protein</fullName>
    </submittedName>
</protein>
<reference evidence="3" key="1">
    <citation type="submission" date="2016-10" db="EMBL/GenBank/DDBJ databases">
        <authorList>
            <person name="Varghese N."/>
            <person name="Submissions S."/>
        </authorList>
    </citation>
    <scope>NUCLEOTIDE SEQUENCE [LARGE SCALE GENOMIC DNA]</scope>
    <source>
        <strain evidence="3">IBRC-M 10043</strain>
    </source>
</reference>
<proteinExistence type="predicted"/>
<name>A0A1H8UPH5_9EURY</name>
<keyword evidence="1" id="KW-0472">Membrane</keyword>
<sequence>MFAVTTVSLSVAIWIGIELFLFDQFRWTNALSGAACGIALVLVNRWMHETTDR</sequence>
<dbReference type="EMBL" id="FOCX01000029">
    <property type="protein sequence ID" value="SEP04873.1"/>
    <property type="molecule type" value="Genomic_DNA"/>
</dbReference>
<feature type="transmembrane region" description="Helical" evidence="1">
    <location>
        <begin position="29"/>
        <end position="47"/>
    </location>
</feature>
<keyword evidence="3" id="KW-1185">Reference proteome</keyword>
<evidence type="ECO:0000256" key="1">
    <source>
        <dbReference type="SAM" id="Phobius"/>
    </source>
</evidence>
<dbReference type="AlphaFoldDB" id="A0A1H8UPH5"/>
<keyword evidence="1" id="KW-1133">Transmembrane helix</keyword>
<feature type="transmembrane region" description="Helical" evidence="1">
    <location>
        <begin position="6"/>
        <end position="22"/>
    </location>
</feature>
<accession>A0A1H8UPH5</accession>
<organism evidence="2 3">
    <name type="scientific">Halorientalis persicus</name>
    <dbReference type="NCBI Taxonomy" id="1367881"/>
    <lineage>
        <taxon>Archaea</taxon>
        <taxon>Methanobacteriati</taxon>
        <taxon>Methanobacteriota</taxon>
        <taxon>Stenosarchaea group</taxon>
        <taxon>Halobacteria</taxon>
        <taxon>Halobacteriales</taxon>
        <taxon>Haloarculaceae</taxon>
        <taxon>Halorientalis</taxon>
    </lineage>
</organism>
<evidence type="ECO:0000313" key="2">
    <source>
        <dbReference type="EMBL" id="SEP04873.1"/>
    </source>
</evidence>
<keyword evidence="1" id="KW-0812">Transmembrane</keyword>